<feature type="domain" description="Nitroreductase" evidence="1">
    <location>
        <begin position="7"/>
        <end position="189"/>
    </location>
</feature>
<evidence type="ECO:0000313" key="3">
    <source>
        <dbReference type="Proteomes" id="UP000724672"/>
    </source>
</evidence>
<dbReference type="InterPro" id="IPR029479">
    <property type="entry name" value="Nitroreductase"/>
</dbReference>
<evidence type="ECO:0000313" key="2">
    <source>
        <dbReference type="EMBL" id="MBS4537618.1"/>
    </source>
</evidence>
<dbReference type="Gene3D" id="3.40.109.10">
    <property type="entry name" value="NADH Oxidase"/>
    <property type="match status" value="1"/>
</dbReference>
<dbReference type="Pfam" id="PF00881">
    <property type="entry name" value="Nitroreductase"/>
    <property type="match status" value="1"/>
</dbReference>
<evidence type="ECO:0000259" key="1">
    <source>
        <dbReference type="Pfam" id="PF00881"/>
    </source>
</evidence>
<gene>
    <name evidence="2" type="ORF">GOQ27_04035</name>
</gene>
<sequence>MTNLDFIYKRKSVRKFTDEVISNEAIKTLIQAATQAPSGKNLQNWHFIVIKDKQKINQIAKIVEKKNDALASYLDNEDEKKKLTKFLKYHTIFKNAPVLILVYAGSYIPAGYKALQAKGASREEIDNLLKPSPGVQNIAAAMENLQLASAQMGYGTCWMTGPLYAKEEITEYIGFEKDGYFLAAMTPIGVPVDEDIKSPPRKPVEDVLTIIE</sequence>
<name>A0A942UR12_9FIRM</name>
<reference evidence="2" key="1">
    <citation type="submission" date="2019-12" db="EMBL/GenBank/DDBJ databases">
        <title>Clostridiaceae gen. nov. sp. nov., isolated from sediment in Xinjiang, China.</title>
        <authorList>
            <person name="Zhang R."/>
        </authorList>
    </citation>
    <scope>NUCLEOTIDE SEQUENCE</scope>
    <source>
        <strain evidence="2">D2Q-11</strain>
    </source>
</reference>
<dbReference type="RefSeq" id="WP_203365543.1">
    <property type="nucleotide sequence ID" value="NZ_WSFT01000019.1"/>
</dbReference>
<protein>
    <submittedName>
        <fullName evidence="2">Nitroreductase family protein</fullName>
    </submittedName>
</protein>
<dbReference type="GO" id="GO:0016491">
    <property type="term" value="F:oxidoreductase activity"/>
    <property type="evidence" value="ECO:0007669"/>
    <property type="project" value="InterPro"/>
</dbReference>
<proteinExistence type="predicted"/>
<dbReference type="InterPro" id="IPR050627">
    <property type="entry name" value="Nitroreductase/BluB"/>
</dbReference>
<dbReference type="PANTHER" id="PTHR23026">
    <property type="entry name" value="NADPH NITROREDUCTASE"/>
    <property type="match status" value="1"/>
</dbReference>
<dbReference type="AlphaFoldDB" id="A0A942UR12"/>
<dbReference type="EMBL" id="WSFT01000019">
    <property type="protein sequence ID" value="MBS4537618.1"/>
    <property type="molecule type" value="Genomic_DNA"/>
</dbReference>
<dbReference type="Proteomes" id="UP000724672">
    <property type="component" value="Unassembled WGS sequence"/>
</dbReference>
<dbReference type="SUPFAM" id="SSF55469">
    <property type="entry name" value="FMN-dependent nitroreductase-like"/>
    <property type="match status" value="1"/>
</dbReference>
<comment type="caution">
    <text evidence="2">The sequence shown here is derived from an EMBL/GenBank/DDBJ whole genome shotgun (WGS) entry which is preliminary data.</text>
</comment>
<dbReference type="PANTHER" id="PTHR23026:SF123">
    <property type="entry name" value="NAD(P)H NITROREDUCTASE RV3131-RELATED"/>
    <property type="match status" value="1"/>
</dbReference>
<keyword evidence="3" id="KW-1185">Reference proteome</keyword>
<organism evidence="2 3">
    <name type="scientific">Anaeromonas frigoriresistens</name>
    <dbReference type="NCBI Taxonomy" id="2683708"/>
    <lineage>
        <taxon>Bacteria</taxon>
        <taxon>Bacillati</taxon>
        <taxon>Bacillota</taxon>
        <taxon>Tissierellia</taxon>
        <taxon>Tissierellales</taxon>
        <taxon>Thermohalobacteraceae</taxon>
        <taxon>Anaeromonas</taxon>
    </lineage>
</organism>
<accession>A0A942UR12</accession>
<dbReference type="InterPro" id="IPR000415">
    <property type="entry name" value="Nitroreductase-like"/>
</dbReference>